<dbReference type="Gene3D" id="3.30.1360.80">
    <property type="entry name" value="S-ribosylhomocysteinase (LuxS)"/>
    <property type="match status" value="1"/>
</dbReference>
<dbReference type="GO" id="GO:0005506">
    <property type="term" value="F:iron ion binding"/>
    <property type="evidence" value="ECO:0007669"/>
    <property type="project" value="InterPro"/>
</dbReference>
<evidence type="ECO:0000256" key="5">
    <source>
        <dbReference type="ARBA" id="ARBA00012240"/>
    </source>
</evidence>
<evidence type="ECO:0000256" key="10">
    <source>
        <dbReference type="ARBA" id="ARBA00023004"/>
    </source>
</evidence>
<comment type="function">
    <text evidence="12">Involved in the synthesis of autoinducer 2 (AI-2) which is secreted by bacteria and is used to communicate both the cell density and the metabolic potential of the environment. The regulation of gene expression in response to changes in cell density is called quorum sensing. Catalyzes the transformation of S-ribosylhomocysteine (RHC) to homocysteine (HC) and 4,5-dihydroxy-2,3-pentadione (DPD).</text>
</comment>
<evidence type="ECO:0000256" key="12">
    <source>
        <dbReference type="ARBA" id="ARBA00024654"/>
    </source>
</evidence>
<dbReference type="AlphaFoldDB" id="A0A4R8H0M0"/>
<evidence type="ECO:0000256" key="2">
    <source>
        <dbReference type="ARBA" id="ARBA00001962"/>
    </source>
</evidence>
<evidence type="ECO:0000256" key="9">
    <source>
        <dbReference type="ARBA" id="ARBA00022929"/>
    </source>
</evidence>
<proteinExistence type="inferred from homology"/>
<dbReference type="STRING" id="926561.GCA_000379025_00432"/>
<evidence type="ECO:0000256" key="3">
    <source>
        <dbReference type="ARBA" id="ARBA00007311"/>
    </source>
</evidence>
<accession>A0A4R8H0M0</accession>
<evidence type="ECO:0000313" key="16">
    <source>
        <dbReference type="Proteomes" id="UP000295832"/>
    </source>
</evidence>
<evidence type="ECO:0000256" key="1">
    <source>
        <dbReference type="ARBA" id="ARBA00000297"/>
    </source>
</evidence>
<comment type="subunit">
    <text evidence="4">Homodimer.</text>
</comment>
<evidence type="ECO:0000256" key="7">
    <source>
        <dbReference type="ARBA" id="ARBA00022654"/>
    </source>
</evidence>
<dbReference type="EC" id="4.4.1.21" evidence="5"/>
<keyword evidence="9" id="KW-0071">Autoinducer synthesis</keyword>
<dbReference type="EMBL" id="SOEG01000004">
    <property type="protein sequence ID" value="TDX52972.1"/>
    <property type="molecule type" value="Genomic_DNA"/>
</dbReference>
<sequence length="146" mass="16829">MKKTNVESFEFDHRKVTAPYIREVVVYENEDYGVVSKYDIRVCQPNEDFLEPGIIHSMEHLLADKIRDIIEGVIDLSPMGCLTGFYLTVFGKRDLEEIKAKIVESFKAASEVEEVPAMNEIQCGNYRLHQPKLAKVKLEEFVSKMK</sequence>
<dbReference type="PANTHER" id="PTHR35799">
    <property type="entry name" value="S-RIBOSYLHOMOCYSTEINE LYASE"/>
    <property type="match status" value="1"/>
</dbReference>
<comment type="similarity">
    <text evidence="3">Belongs to the LuxS family.</text>
</comment>
<keyword evidence="16" id="KW-1185">Reference proteome</keyword>
<dbReference type="Proteomes" id="UP000295832">
    <property type="component" value="Unassembled WGS sequence"/>
</dbReference>
<evidence type="ECO:0000256" key="4">
    <source>
        <dbReference type="ARBA" id="ARBA00011738"/>
    </source>
</evidence>
<dbReference type="Pfam" id="PF02664">
    <property type="entry name" value="LuxS"/>
    <property type="match status" value="1"/>
</dbReference>
<dbReference type="InterPro" id="IPR037005">
    <property type="entry name" value="LuxS_sf"/>
</dbReference>
<dbReference type="InterPro" id="IPR011249">
    <property type="entry name" value="Metalloenz_LuxS/M16"/>
</dbReference>
<evidence type="ECO:0000256" key="6">
    <source>
        <dbReference type="ARBA" id="ARBA00015130"/>
    </source>
</evidence>
<comment type="caution">
    <text evidence="15">The sequence shown here is derived from an EMBL/GenBank/DDBJ whole genome shotgun (WGS) entry which is preliminary data.</text>
</comment>
<keyword evidence="10" id="KW-0408">Iron</keyword>
<dbReference type="GO" id="GO:0009372">
    <property type="term" value="P:quorum sensing"/>
    <property type="evidence" value="ECO:0007669"/>
    <property type="project" value="UniProtKB-KW"/>
</dbReference>
<dbReference type="PANTHER" id="PTHR35799:SF1">
    <property type="entry name" value="S-RIBOSYLHOMOCYSTEINE LYASE"/>
    <property type="match status" value="1"/>
</dbReference>
<evidence type="ECO:0000256" key="13">
    <source>
        <dbReference type="ARBA" id="ARBA00030600"/>
    </source>
</evidence>
<dbReference type="InterPro" id="IPR003815">
    <property type="entry name" value="S-ribosylhomocysteinase"/>
</dbReference>
<protein>
    <recommendedName>
        <fullName evidence="6">S-ribosylhomocysteine lyase</fullName>
        <ecNumber evidence="5">4.4.1.21</ecNumber>
    </recommendedName>
    <alternativeName>
        <fullName evidence="13">AI-2 synthesis protein</fullName>
    </alternativeName>
    <alternativeName>
        <fullName evidence="14">Autoinducer-2 production protein LuxS</fullName>
    </alternativeName>
</protein>
<evidence type="ECO:0000313" key="15">
    <source>
        <dbReference type="EMBL" id="TDX52972.1"/>
    </source>
</evidence>
<dbReference type="RefSeq" id="WP_134115219.1">
    <property type="nucleotide sequence ID" value="NZ_SOEG01000004.1"/>
</dbReference>
<evidence type="ECO:0000256" key="11">
    <source>
        <dbReference type="ARBA" id="ARBA00023239"/>
    </source>
</evidence>
<evidence type="ECO:0000256" key="14">
    <source>
        <dbReference type="ARBA" id="ARBA00031777"/>
    </source>
</evidence>
<dbReference type="PRINTS" id="PR01487">
    <property type="entry name" value="LUXSPROTEIN"/>
</dbReference>
<comment type="cofactor">
    <cofactor evidence="2">
        <name>Fe cation</name>
        <dbReference type="ChEBI" id="CHEBI:24875"/>
    </cofactor>
</comment>
<keyword evidence="11 15" id="KW-0456">Lyase</keyword>
<keyword evidence="7" id="KW-0673">Quorum sensing</keyword>
<gene>
    <name evidence="15" type="ORF">C7959_104100</name>
</gene>
<keyword evidence="8" id="KW-0479">Metal-binding</keyword>
<dbReference type="SUPFAM" id="SSF63411">
    <property type="entry name" value="LuxS/MPP-like metallohydrolase"/>
    <property type="match status" value="1"/>
</dbReference>
<reference evidence="15 16" key="1">
    <citation type="submission" date="2019-03" db="EMBL/GenBank/DDBJ databases">
        <title>Subsurface microbial communities from deep shales in Ohio and West Virginia, USA.</title>
        <authorList>
            <person name="Wrighton K."/>
        </authorList>
    </citation>
    <scope>NUCLEOTIDE SEQUENCE [LARGE SCALE GENOMIC DNA]</scope>
    <source>
        <strain evidence="15 16">MSL 6dP</strain>
    </source>
</reference>
<comment type="catalytic activity">
    <reaction evidence="1">
        <text>S-(5-deoxy-D-ribos-5-yl)-L-homocysteine = (S)-4,5-dihydroxypentane-2,3-dione + L-homocysteine</text>
        <dbReference type="Rhea" id="RHEA:17753"/>
        <dbReference type="ChEBI" id="CHEBI:29484"/>
        <dbReference type="ChEBI" id="CHEBI:58195"/>
        <dbReference type="ChEBI" id="CHEBI:58199"/>
        <dbReference type="EC" id="4.4.1.21"/>
    </reaction>
</comment>
<evidence type="ECO:0000256" key="8">
    <source>
        <dbReference type="ARBA" id="ARBA00022723"/>
    </source>
</evidence>
<name>A0A4R8H0M0_9FIRM</name>
<organism evidence="15 16">
    <name type="scientific">Orenia marismortui</name>
    <dbReference type="NCBI Taxonomy" id="46469"/>
    <lineage>
        <taxon>Bacteria</taxon>
        <taxon>Bacillati</taxon>
        <taxon>Bacillota</taxon>
        <taxon>Clostridia</taxon>
        <taxon>Halanaerobiales</taxon>
        <taxon>Halobacteroidaceae</taxon>
        <taxon>Orenia</taxon>
    </lineage>
</organism>
<dbReference type="GO" id="GO:0043768">
    <property type="term" value="F:S-ribosylhomocysteine lyase activity"/>
    <property type="evidence" value="ECO:0007669"/>
    <property type="project" value="UniProtKB-EC"/>
</dbReference>